<sequence length="368" mass="41891">MAFYSQSIEIIGKVLGGVETTSQIHEVLYSRLLRHWESLLAGSLVEGVEVLSNGVFSLQIHRDLIFKIGKDILDRWKHVKEGVSVCQARNLDLLLIPPQMLLKTTIRGVYRFVIVEQRLSLSHDYHLQSDLYQSLGSILNPALEQLVIFIIESGFSDVDFHNIPVLDKELEMDKKPRIALVDLENCVAKHELNPPVVYGCAFFGDERSIRGLLRCITPSSFERVQSVAKGEGVDLKRMFGAGYYKRALRERDAELDLSNQYRKIVAKDKNYEDFVKDIVDSLREFDIRLKKNSIIESWQLPRTSWSKIGHAPRYFRTSIMVSGKLTFFCGVIVLDADAQLLACSVLFEGTGFDPHRERLVQTACIAEL</sequence>
<dbReference type="AlphaFoldDB" id="A0A093UNC7"/>
<organism evidence="1">
    <name type="scientific">Talaromyces marneffei PM1</name>
    <dbReference type="NCBI Taxonomy" id="1077442"/>
    <lineage>
        <taxon>Eukaryota</taxon>
        <taxon>Fungi</taxon>
        <taxon>Dikarya</taxon>
        <taxon>Ascomycota</taxon>
        <taxon>Pezizomycotina</taxon>
        <taxon>Eurotiomycetes</taxon>
        <taxon>Eurotiomycetidae</taxon>
        <taxon>Eurotiales</taxon>
        <taxon>Trichocomaceae</taxon>
        <taxon>Talaromyces</taxon>
        <taxon>Talaromyces sect. Talaromyces</taxon>
    </lineage>
</organism>
<name>A0A093UNC7_TALMA</name>
<dbReference type="EMBL" id="JPOX01000060">
    <property type="protein sequence ID" value="KFX41420.1"/>
    <property type="molecule type" value="Genomic_DNA"/>
</dbReference>
<accession>A0A093UNC7</accession>
<comment type="caution">
    <text evidence="1">The sequence shown here is derived from an EMBL/GenBank/DDBJ whole genome shotgun (WGS) entry which is preliminary data.</text>
</comment>
<proteinExistence type="predicted"/>
<evidence type="ECO:0000313" key="1">
    <source>
        <dbReference type="EMBL" id="KFX41420.1"/>
    </source>
</evidence>
<reference evidence="1" key="1">
    <citation type="journal article" date="2014" name="PLoS Genet.">
        <title>Signature Gene Expression Reveals Novel Clues to the Molecular Mechanisms of Dimorphic Transition in Penicillium marneffei.</title>
        <authorList>
            <person name="Yang E."/>
            <person name="Wang G."/>
            <person name="Cai J."/>
            <person name="Woo P.C."/>
            <person name="Lau S.K."/>
            <person name="Yuen K.-Y."/>
            <person name="Chow W.-N."/>
            <person name="Lin X."/>
        </authorList>
    </citation>
    <scope>NUCLEOTIDE SEQUENCE [LARGE SCALE GENOMIC DNA]</scope>
    <source>
        <strain evidence="1">PM1</strain>
    </source>
</reference>
<dbReference type="HOGENOM" id="CLU_752663_0_0_1"/>
<protein>
    <submittedName>
        <fullName evidence="1">Uncharacterized protein</fullName>
    </submittedName>
</protein>
<gene>
    <name evidence="1" type="ORF">GQ26_0600290</name>
</gene>